<evidence type="ECO:0000256" key="1">
    <source>
        <dbReference type="ARBA" id="ARBA00001936"/>
    </source>
</evidence>
<keyword evidence="11 13" id="KW-0051">Antiviral defense</keyword>
<dbReference type="EMBL" id="AP031322">
    <property type="protein sequence ID" value="BFH74703.1"/>
    <property type="molecule type" value="Genomic_DNA"/>
</dbReference>
<dbReference type="GO" id="GO:0051536">
    <property type="term" value="F:iron-sulfur cluster binding"/>
    <property type="evidence" value="ECO:0007669"/>
    <property type="project" value="UniProtKB-KW"/>
</dbReference>
<comment type="cofactor">
    <cofactor evidence="13">
        <name>iron-sulfur cluster</name>
        <dbReference type="ChEBI" id="CHEBI:30408"/>
    </cofactor>
</comment>
<dbReference type="GO" id="GO:0004527">
    <property type="term" value="F:exonuclease activity"/>
    <property type="evidence" value="ECO:0007669"/>
    <property type="project" value="UniProtKB-KW"/>
</dbReference>
<dbReference type="PANTHER" id="PTHR36531">
    <property type="entry name" value="CRISPR-ASSOCIATED EXONUCLEASE CAS4"/>
    <property type="match status" value="1"/>
</dbReference>
<evidence type="ECO:0000256" key="10">
    <source>
        <dbReference type="ARBA" id="ARBA00023014"/>
    </source>
</evidence>
<evidence type="ECO:0000256" key="12">
    <source>
        <dbReference type="ARBA" id="ARBA00023211"/>
    </source>
</evidence>
<comment type="cofactor">
    <cofactor evidence="1">
        <name>Mn(2+)</name>
        <dbReference type="ChEBI" id="CHEBI:29035"/>
    </cofactor>
</comment>
<evidence type="ECO:0000256" key="11">
    <source>
        <dbReference type="ARBA" id="ARBA00023118"/>
    </source>
</evidence>
<accession>A0AAT9GUU7</accession>
<dbReference type="NCBIfam" id="TIGR00372">
    <property type="entry name" value="cas4"/>
    <property type="match status" value="1"/>
</dbReference>
<evidence type="ECO:0000256" key="7">
    <source>
        <dbReference type="ARBA" id="ARBA00022801"/>
    </source>
</evidence>
<evidence type="ECO:0000313" key="15">
    <source>
        <dbReference type="EMBL" id="BFH74703.1"/>
    </source>
</evidence>
<evidence type="ECO:0000256" key="2">
    <source>
        <dbReference type="ARBA" id="ARBA00009189"/>
    </source>
</evidence>
<dbReference type="RefSeq" id="WP_369610186.1">
    <property type="nucleotide sequence ID" value="NZ_AP031322.1"/>
</dbReference>
<evidence type="ECO:0000259" key="14">
    <source>
        <dbReference type="Pfam" id="PF01930"/>
    </source>
</evidence>
<name>A0AAT9GUU7_9CREN</name>
<gene>
    <name evidence="15" type="primary">cas4_2</name>
    <name evidence="15" type="ORF">SJAV_26470</name>
</gene>
<keyword evidence="12 13" id="KW-0464">Manganese</keyword>
<evidence type="ECO:0000256" key="9">
    <source>
        <dbReference type="ARBA" id="ARBA00023004"/>
    </source>
</evidence>
<dbReference type="InterPro" id="IPR013343">
    <property type="entry name" value="CRISPR-assoc_prot_Cas4"/>
</dbReference>
<dbReference type="InterPro" id="IPR011604">
    <property type="entry name" value="PDDEXK-like_dom_sf"/>
</dbReference>
<dbReference type="GO" id="GO:0051607">
    <property type="term" value="P:defense response to virus"/>
    <property type="evidence" value="ECO:0007669"/>
    <property type="project" value="UniProtKB-KW"/>
</dbReference>
<proteinExistence type="inferred from homology"/>
<dbReference type="InterPro" id="IPR051827">
    <property type="entry name" value="Cas4_exonuclease"/>
</dbReference>
<evidence type="ECO:0000256" key="5">
    <source>
        <dbReference type="ARBA" id="ARBA00022722"/>
    </source>
</evidence>
<reference evidence="15" key="1">
    <citation type="submission" date="2024-03" db="EMBL/GenBank/DDBJ databases">
        <title>Complete genome sequence of Sulfurisphaera javensis strain KD-1.</title>
        <authorList>
            <person name="Sakai H."/>
            <person name="Nur N."/>
            <person name="Suwanto A."/>
            <person name="Kurosawa N."/>
        </authorList>
    </citation>
    <scope>NUCLEOTIDE SEQUENCE</scope>
    <source>
        <strain evidence="15">KD-1</strain>
    </source>
</reference>
<dbReference type="PANTHER" id="PTHR36531:SF2">
    <property type="entry name" value="CRISPR-ASSOCIATED EXONUCLEASE CAS4"/>
    <property type="match status" value="1"/>
</dbReference>
<keyword evidence="7 13" id="KW-0378">Hydrolase</keyword>
<dbReference type="AlphaFoldDB" id="A0AAT9GUU7"/>
<protein>
    <recommendedName>
        <fullName evidence="4 13">CRISPR-associated exonuclease Cas4</fullName>
        <ecNumber evidence="3 13">3.1.12.1</ecNumber>
    </recommendedName>
</protein>
<keyword evidence="9 13" id="KW-0408">Iron</keyword>
<evidence type="ECO:0000256" key="4">
    <source>
        <dbReference type="ARBA" id="ARBA00020049"/>
    </source>
</evidence>
<dbReference type="KEGG" id="sjv:SJAV_26470"/>
<sequence length="175" mass="20218">MVSVTDLKDFLLCPVIPWIRKKLNWKEPETDGLRIGKKIKEKEIVSSFPNPKYFQVFLRDKSSGLQGIVDVLTSDSVVEIKAFPRKYFNHFRVQLLSYAFLADKNGFRIKRAILFMGKEMKLNIEVEKEHIEYVEKITEKINEVLDNDSPPTANPPPLLCKSCQYRKVCPIAAIT</sequence>
<dbReference type="GO" id="GO:0046872">
    <property type="term" value="F:metal ion binding"/>
    <property type="evidence" value="ECO:0007669"/>
    <property type="project" value="UniProtKB-KW"/>
</dbReference>
<dbReference type="InterPro" id="IPR022765">
    <property type="entry name" value="Dna2/Cas4_DUF83"/>
</dbReference>
<comment type="similarity">
    <text evidence="2 13">Belongs to the CRISPR-associated exonuclease Cas4 family.</text>
</comment>
<evidence type="ECO:0000256" key="6">
    <source>
        <dbReference type="ARBA" id="ARBA00022723"/>
    </source>
</evidence>
<keyword evidence="10 13" id="KW-0411">Iron-sulfur</keyword>
<dbReference type="Gene3D" id="3.90.320.10">
    <property type="match status" value="1"/>
</dbReference>
<feature type="domain" description="DUF83" evidence="14">
    <location>
        <begin position="4"/>
        <end position="169"/>
    </location>
</feature>
<organism evidence="15">
    <name type="scientific">Sulfurisphaera javensis</name>
    <dbReference type="NCBI Taxonomy" id="2049879"/>
    <lineage>
        <taxon>Archaea</taxon>
        <taxon>Thermoproteota</taxon>
        <taxon>Thermoprotei</taxon>
        <taxon>Sulfolobales</taxon>
        <taxon>Sulfolobaceae</taxon>
        <taxon>Sulfurisphaera</taxon>
    </lineage>
</organism>
<evidence type="ECO:0000256" key="3">
    <source>
        <dbReference type="ARBA" id="ARBA00012768"/>
    </source>
</evidence>
<dbReference type="Pfam" id="PF01930">
    <property type="entry name" value="Cas_Cas4"/>
    <property type="match status" value="1"/>
</dbReference>
<comment type="function">
    <text evidence="13">CRISPR (clustered regularly interspaced short palindromic repeat) is an adaptive immune system that provides protection against mobile genetic elements (viruses, transposable elements and conjugative plasmids). CRISPR clusters contain sequences complementary to antecedent mobile elements and target invading nucleic acids. CRISPR clusters are transcribed and processed into CRISPR RNA (crRNA).</text>
</comment>
<keyword evidence="6 13" id="KW-0479">Metal-binding</keyword>
<evidence type="ECO:0000256" key="8">
    <source>
        <dbReference type="ARBA" id="ARBA00022839"/>
    </source>
</evidence>
<dbReference type="GeneID" id="92355601"/>
<keyword evidence="8 13" id="KW-0269">Exonuclease</keyword>
<dbReference type="EC" id="3.1.12.1" evidence="3 13"/>
<comment type="cofactor">
    <cofactor evidence="13">
        <name>Mg(2+)</name>
        <dbReference type="ChEBI" id="CHEBI:18420"/>
    </cofactor>
    <cofactor evidence="13">
        <name>Mn(2+)</name>
        <dbReference type="ChEBI" id="CHEBI:29035"/>
    </cofactor>
    <text evidence="13">Mg(2+) or Mn(2+) required for ssDNA cleavage activity.</text>
</comment>
<keyword evidence="5 13" id="KW-0540">Nuclease</keyword>
<evidence type="ECO:0000256" key="13">
    <source>
        <dbReference type="RuleBase" id="RU365022"/>
    </source>
</evidence>